<evidence type="ECO:0000313" key="2">
    <source>
        <dbReference type="Proteomes" id="UP000528734"/>
    </source>
</evidence>
<evidence type="ECO:0000313" key="1">
    <source>
        <dbReference type="EMBL" id="NOJ48101.1"/>
    </source>
</evidence>
<dbReference type="EMBL" id="JAAVLW010000005">
    <property type="protein sequence ID" value="NOJ48101.1"/>
    <property type="molecule type" value="Genomic_DNA"/>
</dbReference>
<dbReference type="RefSeq" id="WP_171710978.1">
    <property type="nucleotide sequence ID" value="NZ_JAAVLW010000005.1"/>
</dbReference>
<dbReference type="Proteomes" id="UP000528734">
    <property type="component" value="Unassembled WGS sequence"/>
</dbReference>
<protein>
    <submittedName>
        <fullName evidence="1">Uncharacterized protein</fullName>
    </submittedName>
</protein>
<gene>
    <name evidence="1" type="ORF">HCN50_17925</name>
</gene>
<dbReference type="AlphaFoldDB" id="A0A7Y4H5P4"/>
<comment type="caution">
    <text evidence="1">The sequence shown here is derived from an EMBL/GenBank/DDBJ whole genome shotgun (WGS) entry which is preliminary data.</text>
</comment>
<accession>A0A7Y4H5P4</accession>
<keyword evidence="2" id="KW-1185">Reference proteome</keyword>
<name>A0A7Y4H5P4_9BRAD</name>
<proteinExistence type="predicted"/>
<sequence>MSEDDPIDDEWIDKVLAGDPFPIEEEEDEPIGRLLSDSELDAGQRLVIEWQSPQNFSDITNALCSRCKSAAFFNQPKLKYLHDAYVLAKFARLQNAESVRLAAASDQWPDGFIKFHGQIHNIEVTSTHGGRKLGEEYRNVTGSTLSMDPVENWVERANSIPKYLDEAIGNKAKRRYASPCWLVVYLNISEYGIRQKETEKTIAETKERHTSAFSAISVLWKGKLY</sequence>
<reference evidence="1 2" key="1">
    <citation type="submission" date="2020-03" db="EMBL/GenBank/DDBJ databases">
        <title>Bradyrhizobium diversity isolated from nodules of Muelleranthus trifoliolatus.</title>
        <authorList>
            <person name="Klepa M."/>
            <person name="Helene L."/>
            <person name="Hungria M."/>
        </authorList>
    </citation>
    <scope>NUCLEOTIDE SEQUENCE [LARGE SCALE GENOMIC DNA]</scope>
    <source>
        <strain evidence="1 2">WSM 1744</strain>
    </source>
</reference>
<organism evidence="1 2">
    <name type="scientific">Bradyrhizobium archetypum</name>
    <dbReference type="NCBI Taxonomy" id="2721160"/>
    <lineage>
        <taxon>Bacteria</taxon>
        <taxon>Pseudomonadati</taxon>
        <taxon>Pseudomonadota</taxon>
        <taxon>Alphaproteobacteria</taxon>
        <taxon>Hyphomicrobiales</taxon>
        <taxon>Nitrobacteraceae</taxon>
        <taxon>Bradyrhizobium</taxon>
    </lineage>
</organism>